<feature type="compositionally biased region" description="Polar residues" evidence="11">
    <location>
        <begin position="245"/>
        <end position="260"/>
    </location>
</feature>
<organism evidence="15 16">
    <name type="scientific">Marinoscillum furvescens DSM 4134</name>
    <dbReference type="NCBI Taxonomy" id="1122208"/>
    <lineage>
        <taxon>Bacteria</taxon>
        <taxon>Pseudomonadati</taxon>
        <taxon>Bacteroidota</taxon>
        <taxon>Cytophagia</taxon>
        <taxon>Cytophagales</taxon>
        <taxon>Reichenbachiellaceae</taxon>
        <taxon>Marinoscillum</taxon>
    </lineage>
</organism>
<comment type="caution">
    <text evidence="15">The sequence shown here is derived from an EMBL/GenBank/DDBJ whole genome shotgun (WGS) entry which is preliminary data.</text>
</comment>
<evidence type="ECO:0000256" key="2">
    <source>
        <dbReference type="ARBA" id="ARBA00010052"/>
    </source>
</evidence>
<accession>A0A3D9LJ36</accession>
<keyword evidence="6 10" id="KW-0378">Hydrolase</keyword>
<proteinExistence type="inferred from homology"/>
<dbReference type="Gene3D" id="3.40.570.10">
    <property type="entry name" value="Extracellular Endonuclease, subunit A"/>
    <property type="match status" value="1"/>
</dbReference>
<evidence type="ECO:0000256" key="12">
    <source>
        <dbReference type="SAM" id="SignalP"/>
    </source>
</evidence>
<dbReference type="GO" id="GO:0004519">
    <property type="term" value="F:endonuclease activity"/>
    <property type="evidence" value="ECO:0007669"/>
    <property type="project" value="UniProtKB-UniRule"/>
</dbReference>
<dbReference type="GO" id="GO:0046872">
    <property type="term" value="F:metal ion binding"/>
    <property type="evidence" value="ECO:0007669"/>
    <property type="project" value="UniProtKB-KW"/>
</dbReference>
<dbReference type="InterPro" id="IPR044925">
    <property type="entry name" value="His-Me_finger_sf"/>
</dbReference>
<feature type="region of interest" description="Disordered" evidence="11">
    <location>
        <begin position="237"/>
        <end position="260"/>
    </location>
</feature>
<evidence type="ECO:0000259" key="14">
    <source>
        <dbReference type="SMART" id="SM00892"/>
    </source>
</evidence>
<feature type="signal peptide" evidence="12">
    <location>
        <begin position="1"/>
        <end position="20"/>
    </location>
</feature>
<evidence type="ECO:0000256" key="11">
    <source>
        <dbReference type="SAM" id="MobiDB-lite"/>
    </source>
</evidence>
<keyword evidence="7" id="KW-0460">Magnesium</keyword>
<dbReference type="InterPro" id="IPR018524">
    <property type="entry name" value="DNA/RNA_endonuclease_AS"/>
</dbReference>
<dbReference type="RefSeq" id="WP_221409422.1">
    <property type="nucleotide sequence ID" value="NZ_QREG01000001.1"/>
</dbReference>
<name>A0A3D9LJ36_MARFU</name>
<dbReference type="SMART" id="SM00892">
    <property type="entry name" value="Endonuclease_NS"/>
    <property type="match status" value="1"/>
</dbReference>
<dbReference type="GO" id="GO:0003676">
    <property type="term" value="F:nucleic acid binding"/>
    <property type="evidence" value="ECO:0007669"/>
    <property type="project" value="InterPro"/>
</dbReference>
<keyword evidence="5 10" id="KW-0255">Endonuclease</keyword>
<dbReference type="SUPFAM" id="SSF54060">
    <property type="entry name" value="His-Me finger endonucleases"/>
    <property type="match status" value="1"/>
</dbReference>
<sequence length="288" mass="32193">MHQSITTLAASILLSVSALSQSLADYYPTATHQVVEHTYYSLEYSEPHEQAKWVIYFAGVDGDTERSDNFREDPLVSSQSATLDDYKASGYDRGHLAPAGDMDFNTTAMRESFYMSNMSPQKPGFNRGIWKSLEALTRTWAINANSPNDVIITGPILTESCGQIGQNVTVPCAYYKIYVDLSRKKAIGFVLPNESSSLPLESFVHSIDEIEVMTGIDFFHLLDDTLEADFEDDENIGDWNWDPELQQNNNSTLPEPTDLPTQQCKALTQSGKQCSRKAGTTGYCWQHD</sequence>
<dbReference type="EC" id="3.1.30.-" evidence="10"/>
<keyword evidence="12" id="KW-0732">Signal</keyword>
<evidence type="ECO:0000313" key="15">
    <source>
        <dbReference type="EMBL" id="REE05823.1"/>
    </source>
</evidence>
<dbReference type="InterPro" id="IPR020821">
    <property type="entry name" value="ENPP1-3/EXOG-like_nuc-like"/>
</dbReference>
<feature type="active site" description="Proton acceptor" evidence="8">
    <location>
        <position position="95"/>
    </location>
</feature>
<dbReference type="InterPro" id="IPR043914">
    <property type="entry name" value="DUF5763"/>
</dbReference>
<evidence type="ECO:0000256" key="1">
    <source>
        <dbReference type="ARBA" id="ARBA00001946"/>
    </source>
</evidence>
<evidence type="ECO:0000256" key="8">
    <source>
        <dbReference type="PIRSR" id="PIRSR640255-1"/>
    </source>
</evidence>
<comment type="cofactor">
    <cofactor evidence="1 10">
        <name>Mg(2+)</name>
        <dbReference type="ChEBI" id="CHEBI:18420"/>
    </cofactor>
</comment>
<evidence type="ECO:0000256" key="5">
    <source>
        <dbReference type="ARBA" id="ARBA00022759"/>
    </source>
</evidence>
<dbReference type="PANTHER" id="PTHR13966:SF5">
    <property type="entry name" value="ENDONUCLEASE G, MITOCHONDRIAL"/>
    <property type="match status" value="1"/>
</dbReference>
<evidence type="ECO:0000313" key="16">
    <source>
        <dbReference type="Proteomes" id="UP000256779"/>
    </source>
</evidence>
<feature type="domain" description="DNA/RNA non-specific endonuclease/pyrophosphatase/phosphodiesterase" evidence="14">
    <location>
        <begin position="36"/>
        <end position="225"/>
    </location>
</feature>
<evidence type="ECO:0000259" key="13">
    <source>
        <dbReference type="SMART" id="SM00477"/>
    </source>
</evidence>
<reference evidence="15 16" key="1">
    <citation type="submission" date="2018-07" db="EMBL/GenBank/DDBJ databases">
        <title>Genomic Encyclopedia of Type Strains, Phase IV (KMG-IV): sequencing the most valuable type-strain genomes for metagenomic binning, comparative biology and taxonomic classification.</title>
        <authorList>
            <person name="Goeker M."/>
        </authorList>
    </citation>
    <scope>NUCLEOTIDE SEQUENCE [LARGE SCALE GENOMIC DNA]</scope>
    <source>
        <strain evidence="15 16">DSM 4134</strain>
    </source>
</reference>
<keyword evidence="3 10" id="KW-0540">Nuclease</keyword>
<evidence type="ECO:0000256" key="9">
    <source>
        <dbReference type="PIRSR" id="PIRSR640255-2"/>
    </source>
</evidence>
<dbReference type="Pfam" id="PF19067">
    <property type="entry name" value="DUF5763"/>
    <property type="match status" value="1"/>
</dbReference>
<dbReference type="EMBL" id="QREG01000001">
    <property type="protein sequence ID" value="REE05823.1"/>
    <property type="molecule type" value="Genomic_DNA"/>
</dbReference>
<evidence type="ECO:0000256" key="7">
    <source>
        <dbReference type="ARBA" id="ARBA00022842"/>
    </source>
</evidence>
<dbReference type="PROSITE" id="PS01070">
    <property type="entry name" value="NUCLEASE_NON_SPEC"/>
    <property type="match status" value="1"/>
</dbReference>
<evidence type="ECO:0000256" key="10">
    <source>
        <dbReference type="RuleBase" id="RU366055"/>
    </source>
</evidence>
<dbReference type="InterPro" id="IPR040255">
    <property type="entry name" value="Non-specific_endonuclease"/>
</dbReference>
<feature type="chain" id="PRO_5017830075" description="Endonuclease" evidence="12">
    <location>
        <begin position="21"/>
        <end position="288"/>
    </location>
</feature>
<dbReference type="PANTHER" id="PTHR13966">
    <property type="entry name" value="ENDONUCLEASE RELATED"/>
    <property type="match status" value="1"/>
</dbReference>
<dbReference type="InterPro" id="IPR044929">
    <property type="entry name" value="DNA/RNA_non-sp_Endonuclease_sf"/>
</dbReference>
<dbReference type="SMART" id="SM00477">
    <property type="entry name" value="NUC"/>
    <property type="match status" value="1"/>
</dbReference>
<gene>
    <name evidence="15" type="ORF">C7460_101342</name>
</gene>
<dbReference type="AlphaFoldDB" id="A0A3D9LJ36"/>
<dbReference type="GO" id="GO:0016787">
    <property type="term" value="F:hydrolase activity"/>
    <property type="evidence" value="ECO:0007669"/>
    <property type="project" value="UniProtKB-KW"/>
</dbReference>
<keyword evidence="4 9" id="KW-0479">Metal-binding</keyword>
<keyword evidence="16" id="KW-1185">Reference proteome</keyword>
<feature type="binding site" evidence="9">
    <location>
        <position position="126"/>
    </location>
    <ligand>
        <name>Mg(2+)</name>
        <dbReference type="ChEBI" id="CHEBI:18420"/>
        <note>catalytic</note>
    </ligand>
</feature>
<dbReference type="InterPro" id="IPR001604">
    <property type="entry name" value="Endo_G_ENPP1-like_dom"/>
</dbReference>
<evidence type="ECO:0000256" key="4">
    <source>
        <dbReference type="ARBA" id="ARBA00022723"/>
    </source>
</evidence>
<dbReference type="Proteomes" id="UP000256779">
    <property type="component" value="Unassembled WGS sequence"/>
</dbReference>
<feature type="domain" description="ENPP1-3/EXOG-like endonuclease/phosphodiesterase" evidence="13">
    <location>
        <begin position="37"/>
        <end position="225"/>
    </location>
</feature>
<evidence type="ECO:0000256" key="3">
    <source>
        <dbReference type="ARBA" id="ARBA00022722"/>
    </source>
</evidence>
<protein>
    <recommendedName>
        <fullName evidence="10">Endonuclease</fullName>
        <ecNumber evidence="10">3.1.30.-</ecNumber>
    </recommendedName>
</protein>
<comment type="similarity">
    <text evidence="2 10">Belongs to the DNA/RNA non-specific endonuclease family.</text>
</comment>
<evidence type="ECO:0000256" key="6">
    <source>
        <dbReference type="ARBA" id="ARBA00022801"/>
    </source>
</evidence>
<dbReference type="Pfam" id="PF01223">
    <property type="entry name" value="Endonuclease_NS"/>
    <property type="match status" value="1"/>
</dbReference>